<feature type="transmembrane region" description="Helical" evidence="1">
    <location>
        <begin position="184"/>
        <end position="202"/>
    </location>
</feature>
<keyword evidence="1" id="KW-0472">Membrane</keyword>
<evidence type="ECO:0000313" key="2">
    <source>
        <dbReference type="EMBL" id="CRX37844.1"/>
    </source>
</evidence>
<feature type="transmembrane region" description="Helical" evidence="1">
    <location>
        <begin position="208"/>
        <end position="227"/>
    </location>
</feature>
<gene>
    <name evidence="2" type="ORF">ELAC_0489</name>
</gene>
<sequence>MTTITAGYPQVYQPGFGEKVLEGAQAIKKDGNAFYSALKFSNYAFMGAEYALGNKQPFTYTLQKIGGGLSIIDAMDLFSSLHYWINGDFKNDTFFGVGANASLTVAAVGGFVLWLGELGFLALGEIAALIGNTPVIGGAFQALAEVGLGNMVGGLAAVGFGFLAADAVKNIIDADNGAKRTKAIFDLISSVAYVALYTLLLIPGICVPAIAALGVVASGFGLTSFLYKHFNQKEFV</sequence>
<feature type="transmembrane region" description="Helical" evidence="1">
    <location>
        <begin position="150"/>
        <end position="172"/>
    </location>
</feature>
<reference evidence="3" key="1">
    <citation type="submission" date="2015-06" db="EMBL/GenBank/DDBJ databases">
        <authorList>
            <person name="Bertelli C."/>
        </authorList>
    </citation>
    <scope>NUCLEOTIDE SEQUENCE [LARGE SCALE GENOMIC DNA]</scope>
    <source>
        <strain evidence="3">CRIB-30</strain>
    </source>
</reference>
<dbReference type="EMBL" id="CWGJ01000006">
    <property type="protein sequence ID" value="CRX37844.1"/>
    <property type="molecule type" value="Genomic_DNA"/>
</dbReference>
<accession>A0A0H5DQK0</accession>
<keyword evidence="1" id="KW-1133">Transmembrane helix</keyword>
<feature type="transmembrane region" description="Helical" evidence="1">
    <location>
        <begin position="97"/>
        <end position="115"/>
    </location>
</feature>
<protein>
    <submittedName>
        <fullName evidence="2">Putative membrane protein</fullName>
    </submittedName>
</protein>
<keyword evidence="1" id="KW-0812">Transmembrane</keyword>
<keyword evidence="3" id="KW-1185">Reference proteome</keyword>
<evidence type="ECO:0000313" key="3">
    <source>
        <dbReference type="Proteomes" id="UP000220251"/>
    </source>
</evidence>
<dbReference type="Proteomes" id="UP000220251">
    <property type="component" value="Unassembled WGS sequence"/>
</dbReference>
<organism evidence="2 3">
    <name type="scientific">Estrella lausannensis</name>
    <dbReference type="NCBI Taxonomy" id="483423"/>
    <lineage>
        <taxon>Bacteria</taxon>
        <taxon>Pseudomonadati</taxon>
        <taxon>Chlamydiota</taxon>
        <taxon>Chlamydiia</taxon>
        <taxon>Parachlamydiales</taxon>
        <taxon>Candidatus Criblamydiaceae</taxon>
        <taxon>Estrella</taxon>
    </lineage>
</organism>
<dbReference type="AlphaFoldDB" id="A0A0H5DQK0"/>
<proteinExistence type="predicted"/>
<dbReference type="RefSeq" id="WP_098037694.1">
    <property type="nucleotide sequence ID" value="NZ_CWGJ01000006.1"/>
</dbReference>
<dbReference type="OrthoDB" id="9858731at2"/>
<name>A0A0H5DQK0_9BACT</name>
<evidence type="ECO:0000256" key="1">
    <source>
        <dbReference type="SAM" id="Phobius"/>
    </source>
</evidence>